<evidence type="ECO:0008006" key="4">
    <source>
        <dbReference type="Google" id="ProtNLM"/>
    </source>
</evidence>
<evidence type="ECO:0000313" key="3">
    <source>
        <dbReference type="Proteomes" id="UP000316181"/>
    </source>
</evidence>
<dbReference type="Proteomes" id="UP000316181">
    <property type="component" value="Unassembled WGS sequence"/>
</dbReference>
<evidence type="ECO:0000313" key="2">
    <source>
        <dbReference type="EMBL" id="TQK76978.1"/>
    </source>
</evidence>
<dbReference type="InterPro" id="IPR008928">
    <property type="entry name" value="6-hairpin_glycosidase_sf"/>
</dbReference>
<feature type="signal peptide" evidence="1">
    <location>
        <begin position="1"/>
        <end position="29"/>
    </location>
</feature>
<reference evidence="2 3" key="1">
    <citation type="submission" date="2019-06" db="EMBL/GenBank/DDBJ databases">
        <title>Sequencing the genomes of 1000 actinobacteria strains.</title>
        <authorList>
            <person name="Klenk H.-P."/>
        </authorList>
    </citation>
    <scope>NUCLEOTIDE SEQUENCE [LARGE SCALE GENOMIC DNA]</scope>
    <source>
        <strain evidence="2 3">DSM 10596</strain>
    </source>
</reference>
<dbReference type="GO" id="GO:0005975">
    <property type="term" value="P:carbohydrate metabolic process"/>
    <property type="evidence" value="ECO:0007669"/>
    <property type="project" value="InterPro"/>
</dbReference>
<accession>A0A542SQV4</accession>
<keyword evidence="3" id="KW-1185">Reference proteome</keyword>
<proteinExistence type="predicted"/>
<gene>
    <name evidence="2" type="ORF">FB389_1683</name>
</gene>
<dbReference type="OrthoDB" id="9781878at2"/>
<evidence type="ECO:0000256" key="1">
    <source>
        <dbReference type="SAM" id="SignalP"/>
    </source>
</evidence>
<name>A0A542SQV4_9MICO</name>
<keyword evidence="1" id="KW-0732">Signal</keyword>
<feature type="chain" id="PRO_5022082372" description="Cadherin-like beta sandwich domain-containing protein" evidence="1">
    <location>
        <begin position="30"/>
        <end position="1353"/>
    </location>
</feature>
<organism evidence="2 3">
    <name type="scientific">Rarobacter incanus</name>
    <dbReference type="NCBI Taxonomy" id="153494"/>
    <lineage>
        <taxon>Bacteria</taxon>
        <taxon>Bacillati</taxon>
        <taxon>Actinomycetota</taxon>
        <taxon>Actinomycetes</taxon>
        <taxon>Micrococcales</taxon>
        <taxon>Rarobacteraceae</taxon>
        <taxon>Rarobacter</taxon>
    </lineage>
</organism>
<protein>
    <recommendedName>
        <fullName evidence="4">Cadherin-like beta sandwich domain-containing protein</fullName>
    </recommendedName>
</protein>
<dbReference type="RefSeq" id="WP_142112621.1">
    <property type="nucleotide sequence ID" value="NZ_BAAATB010000004.1"/>
</dbReference>
<comment type="caution">
    <text evidence="2">The sequence shown here is derived from an EMBL/GenBank/DDBJ whole genome shotgun (WGS) entry which is preliminary data.</text>
</comment>
<sequence length="1353" mass="144213">MNRVLKGIAATGIGALLAAGALIAPVATAALPQIPTVADLRDTSTTQPRWLSVPYSRTVINPFAFEEVGATTERSEIEYSGGTNLPLSNGFYAHDEAIHVKNILNVYEKGAEAPEYSLNESFDSQAATEAAGWTLRDATSVYSGGKVTVTNSGAEWGYLQSPLVNFSPGDQPLLTVHVPSISPANGLWSIEAHFVGGSGPEVVKFQPDSSVTGEFTVELAKKLAEAGRTGAQQFRLRLWASTYHTGSSSVSVTFDSISIHKIGENDFPSTGQAVGWETNFDNVSGWSGPSNGSIIASAGEGVIALGSSGDAWGAATTQISGLNVDTYPLLSLKASSGTGEWAVKVNSGSGDIPLQGDIASHGVFTYNLRALTGWSGSKNFTLKVFQVGHNTSTRFDRIAIHSGGSSSVFEANNVDYAWTPASVTMRGTYDNITVDTEDYFSTGQIDGLVRKINATGDGNLAVGGVLEHSNPAYDAVSRTITVTGPYASRSVALPLDSEVTFYGSVQSFKNGDAGTAAPTSSSGYWAATLPADGTDRYIGIAWAVAGESDAAGQSRTAARASRDEQSSGIGHWTQHWNEYLGTVPALEDYSIRRVADGGVQSDRMRVFYFYAWINLEMNVLPATPETGNLYAQVGTGKPSLWMHGTPGTRNVASWDSLLGMQQLVYTNPGASWDSFIGMMKSVKMDGPAPTDTNGTDAKGGLKGESLPSRKAQTAWILYSVTGDEAKLESIFDELHAHLVWESHNLRWIFGSNDATDERDSEFVASLIYDLKFAVRIADLLGHDDLSAYYTSLITSLTRDYEDWFFPTTQDGAGKVWPTVQKVFLDTNRTSIPEHPETEGQPYRDQKGRWVRQGLSYYTTTGLVAEELGEGFRAKVLERHEWDYDADRQLAGLGRVRVKAPDVQLITYGLLDMQPFGDYSRADLLDQATVLVNSYNRDMVIAKWFAEVYHETGNGEIGGHIKASGVRPSLFGISNFIDFMLISNGYRLDEGTPTFLRLEGGTGGVSGLTHRNQKFDFDIDGTTIRLAGEAVGNGGLPPTIDVSETGVSYTPEGGYQASTDASLSSLSVGGALLSGFSAEKTEYAVELPAGSTTVPVVTGIAADERASVTVTPASTLPGTTTVRVTAEDGVTTRTYRLAFTVKTSPVDPSEPKSTQIDAPSTVSARYGVSPRIDVNVRAAEAVPAGRVEVRAGSKLLGSAALIRGHATVSLPKNLVVGRLAATVTYVPASSDFATSSRKLSVTVTKTKVKKVTARVIKPKKSAKKIVRNKAATVKVVLTGAGGARIAGTVRLVAGKRILGKAKVKKSGSRFVATVKVRAKATAKIKKATKVVAKFSGSGIYKSSSHTTTVKVRIR</sequence>
<dbReference type="EMBL" id="VFNV01000001">
    <property type="protein sequence ID" value="TQK76978.1"/>
    <property type="molecule type" value="Genomic_DNA"/>
</dbReference>
<dbReference type="SUPFAM" id="SSF48208">
    <property type="entry name" value="Six-hairpin glycosidases"/>
    <property type="match status" value="1"/>
</dbReference>